<dbReference type="SUPFAM" id="SSF57567">
    <property type="entry name" value="Serine protease inhibitors"/>
    <property type="match status" value="3"/>
</dbReference>
<dbReference type="WBParaSite" id="Pan_g21381.t1">
    <property type="protein sequence ID" value="Pan_g21381.t1"/>
    <property type="gene ID" value="Pan_g21381"/>
</dbReference>
<evidence type="ECO:0000256" key="2">
    <source>
        <dbReference type="ARBA" id="ARBA00022900"/>
    </source>
</evidence>
<organism evidence="7 8">
    <name type="scientific">Panagrellus redivivus</name>
    <name type="common">Microworm</name>
    <dbReference type="NCBI Taxonomy" id="6233"/>
    <lineage>
        <taxon>Eukaryota</taxon>
        <taxon>Metazoa</taxon>
        <taxon>Ecdysozoa</taxon>
        <taxon>Nematoda</taxon>
        <taxon>Chromadorea</taxon>
        <taxon>Rhabditida</taxon>
        <taxon>Tylenchina</taxon>
        <taxon>Panagrolaimomorpha</taxon>
        <taxon>Panagrolaimoidea</taxon>
        <taxon>Panagrolaimidae</taxon>
        <taxon>Panagrellus</taxon>
    </lineage>
</organism>
<dbReference type="Gene3D" id="2.60.40.200">
    <property type="entry name" value="Superoxide dismutase, copper/zinc binding domain"/>
    <property type="match status" value="1"/>
</dbReference>
<dbReference type="GO" id="GO:0046872">
    <property type="term" value="F:metal ion binding"/>
    <property type="evidence" value="ECO:0007669"/>
    <property type="project" value="InterPro"/>
</dbReference>
<dbReference type="Pfam" id="PF01826">
    <property type="entry name" value="TIL"/>
    <property type="match status" value="3"/>
</dbReference>
<dbReference type="InterPro" id="IPR002919">
    <property type="entry name" value="TIL_dom"/>
</dbReference>
<dbReference type="InterPro" id="IPR036084">
    <property type="entry name" value="Ser_inhib-like_sf"/>
</dbReference>
<keyword evidence="2" id="KW-0722">Serine protease inhibitor</keyword>
<dbReference type="Gene3D" id="2.10.25.10">
    <property type="entry name" value="Laminin"/>
    <property type="match status" value="3"/>
</dbReference>
<evidence type="ECO:0000256" key="3">
    <source>
        <dbReference type="ARBA" id="ARBA00023157"/>
    </source>
</evidence>
<keyword evidence="7" id="KW-1185">Reference proteome</keyword>
<dbReference type="InterPro" id="IPR036857">
    <property type="entry name" value="Thyroglobulin_1_sf"/>
</dbReference>
<dbReference type="InterPro" id="IPR036423">
    <property type="entry name" value="SOD-like_Cu/Zn_dom_sf"/>
</dbReference>
<comment type="caution">
    <text evidence="4">Lacks conserved residue(s) required for the propagation of feature annotation.</text>
</comment>
<sequence length="680" mass="74203">MRRLNSNSIILLLIFVKLSLSERICERQGTCKRCDVRGRYSYYTCSSDTDCFREEACREGFCCPRVDTTEPESPAKSSSAFADDDISSPTCPDGSAWLRLCKSDHDCIFDDEICASGKCCSSCVARRRQILREYAPEALIGAHVPTCSDDGRFYQLKQCVHGYIKECFCVSLYGQRVIPTSIDSGDIVCAGNATGSDDQQQGFIPSTPPLPQNSMPQQNLDHYLTLRRGEMTSSRSNPQSCTDPNKDYRPCMSACQVACDTRTRPLCPNAGRCRPGCQCKLPYILETSVDDDARCVLPADCPLPTPAKVYYRPPVYPFTPGENTDFPRGAVGIGIDRARLMHCSDPLKNFHTCGSACPAACGRLTPACSVQCVSGCFCRTPYVLSDVNNSNSACILRQHCPIPRTTTVAPTTQKVDNTDLSAFEPTTVVPPEVTPDFIPETESEESEATTVTTDVSTMPPVKCIDENKEFLSCATSCPLACDNIDAEVCSPCVSGCFCKNGYVFKSVINWQNGSCIPLTECPNHEATTTPPPPKRDTESIGARLSISNSDTTIGRFVFATAVDQKIEFRADVTYLPKTVEQRTFVVVIHKYGSADASCEQIGDVLEINPVYAYPYPNGTLLYLEDVALPYHATYTFSATSDFAERSVGAVIGRSLALHPLHSPGVIGKALGCATIGILRD</sequence>
<dbReference type="CDD" id="cd19941">
    <property type="entry name" value="TIL"/>
    <property type="match status" value="3"/>
</dbReference>
<dbReference type="PROSITE" id="PS51162">
    <property type="entry name" value="THYROGLOBULIN_1_2"/>
    <property type="match status" value="1"/>
</dbReference>
<dbReference type="AlphaFoldDB" id="A0A7E4VIP2"/>
<evidence type="ECO:0000256" key="5">
    <source>
        <dbReference type="SAM" id="SignalP"/>
    </source>
</evidence>
<dbReference type="InterPro" id="IPR051368">
    <property type="entry name" value="SerProtInhib-TIL_Domain"/>
</dbReference>
<keyword evidence="5" id="KW-0732">Signal</keyword>
<evidence type="ECO:0000256" key="1">
    <source>
        <dbReference type="ARBA" id="ARBA00022690"/>
    </source>
</evidence>
<feature type="domain" description="Thyroglobulin type-1" evidence="6">
    <location>
        <begin position="120"/>
        <end position="189"/>
    </location>
</feature>
<dbReference type="GO" id="GO:0004867">
    <property type="term" value="F:serine-type endopeptidase inhibitor activity"/>
    <property type="evidence" value="ECO:0007669"/>
    <property type="project" value="UniProtKB-KW"/>
</dbReference>
<dbReference type="InterPro" id="IPR000716">
    <property type="entry name" value="Thyroglobulin_1"/>
</dbReference>
<dbReference type="PANTHER" id="PTHR23259:SF70">
    <property type="entry name" value="ACCESSORY GLAND PROTEIN ACP62F-RELATED"/>
    <property type="match status" value="1"/>
</dbReference>
<proteinExistence type="predicted"/>
<dbReference type="Proteomes" id="UP000492821">
    <property type="component" value="Unassembled WGS sequence"/>
</dbReference>
<accession>A0A7E4VIP2</accession>
<evidence type="ECO:0000313" key="7">
    <source>
        <dbReference type="Proteomes" id="UP000492821"/>
    </source>
</evidence>
<protein>
    <submittedName>
        <fullName evidence="8">Thyroglobulin type-1 domain-containing protein</fullName>
    </submittedName>
</protein>
<evidence type="ECO:0000256" key="4">
    <source>
        <dbReference type="PROSITE-ProRule" id="PRU00500"/>
    </source>
</evidence>
<evidence type="ECO:0000259" key="6">
    <source>
        <dbReference type="PROSITE" id="PS51162"/>
    </source>
</evidence>
<feature type="disulfide bond" evidence="4">
    <location>
        <begin position="169"/>
        <end position="189"/>
    </location>
</feature>
<keyword evidence="3 4" id="KW-1015">Disulfide bond</keyword>
<reference evidence="8" key="2">
    <citation type="submission" date="2020-10" db="UniProtKB">
        <authorList>
            <consortium name="WormBaseParasite"/>
        </authorList>
    </citation>
    <scope>IDENTIFICATION</scope>
</reference>
<dbReference type="PANTHER" id="PTHR23259">
    <property type="entry name" value="RIDDLE"/>
    <property type="match status" value="1"/>
</dbReference>
<dbReference type="GO" id="GO:0006801">
    <property type="term" value="P:superoxide metabolic process"/>
    <property type="evidence" value="ECO:0007669"/>
    <property type="project" value="InterPro"/>
</dbReference>
<feature type="signal peptide" evidence="5">
    <location>
        <begin position="1"/>
        <end position="21"/>
    </location>
</feature>
<dbReference type="SUPFAM" id="SSF57610">
    <property type="entry name" value="Thyroglobulin type-1 domain"/>
    <property type="match status" value="1"/>
</dbReference>
<evidence type="ECO:0000313" key="8">
    <source>
        <dbReference type="WBParaSite" id="Pan_g21381.t1"/>
    </source>
</evidence>
<feature type="chain" id="PRO_5028952981" evidence="5">
    <location>
        <begin position="22"/>
        <end position="680"/>
    </location>
</feature>
<reference evidence="7" key="1">
    <citation type="journal article" date="2013" name="Genetics">
        <title>The draft genome and transcriptome of Panagrellus redivivus are shaped by the harsh demands of a free-living lifestyle.</title>
        <authorList>
            <person name="Srinivasan J."/>
            <person name="Dillman A.R."/>
            <person name="Macchietto M.G."/>
            <person name="Heikkinen L."/>
            <person name="Lakso M."/>
            <person name="Fracchia K.M."/>
            <person name="Antoshechkin I."/>
            <person name="Mortazavi A."/>
            <person name="Wong G."/>
            <person name="Sternberg P.W."/>
        </authorList>
    </citation>
    <scope>NUCLEOTIDE SEQUENCE [LARGE SCALE GENOMIC DNA]</scope>
    <source>
        <strain evidence="7">MT8872</strain>
    </source>
</reference>
<name>A0A7E4VIP2_PANRE</name>
<keyword evidence="1" id="KW-0646">Protease inhibitor</keyword>